<feature type="domain" description="Flavodoxin-like" evidence="1">
    <location>
        <begin position="31"/>
        <end position="171"/>
    </location>
</feature>
<dbReference type="AlphaFoldDB" id="A0A6V8NAE4"/>
<accession>A0A6V8NAE4</accession>
<dbReference type="SUPFAM" id="SSF52218">
    <property type="entry name" value="Flavoproteins"/>
    <property type="match status" value="1"/>
</dbReference>
<dbReference type="InterPro" id="IPR029039">
    <property type="entry name" value="Flavoprotein-like_sf"/>
</dbReference>
<dbReference type="InterPro" id="IPR008254">
    <property type="entry name" value="Flavodoxin/NO_synth"/>
</dbReference>
<sequence>MVMMSNGRSLIAYYSRAGSNYVGGNIVNLTVGNTEVAAHIVQHLTGAALFKIETVQQYPADYHETTEVSKKELRQNFRPELSAHLVDLSEYEVIYLGYPNWWGTMPMAVFSFLEEYEFAGKTIVPFCTHEGSGMGRSESDIRKICPTATVSRGLAIVGGSVQGAEEPIRKWLGIQRR</sequence>
<dbReference type="GO" id="GO:0010181">
    <property type="term" value="F:FMN binding"/>
    <property type="evidence" value="ECO:0007669"/>
    <property type="project" value="InterPro"/>
</dbReference>
<dbReference type="EMBL" id="BLXZ01000006">
    <property type="protein sequence ID" value="GFO69481.1"/>
    <property type="molecule type" value="Genomic_DNA"/>
</dbReference>
<gene>
    <name evidence="2" type="ORF">GMLC_30600</name>
</gene>
<dbReference type="PANTHER" id="PTHR39201:SF1">
    <property type="entry name" value="FLAVODOXIN-LIKE DOMAIN-CONTAINING PROTEIN"/>
    <property type="match status" value="1"/>
</dbReference>
<organism evidence="2 3">
    <name type="scientific">Geomonas limicola</name>
    <dbReference type="NCBI Taxonomy" id="2740186"/>
    <lineage>
        <taxon>Bacteria</taxon>
        <taxon>Pseudomonadati</taxon>
        <taxon>Thermodesulfobacteriota</taxon>
        <taxon>Desulfuromonadia</taxon>
        <taxon>Geobacterales</taxon>
        <taxon>Geobacteraceae</taxon>
        <taxon>Geomonas</taxon>
    </lineage>
</organism>
<protein>
    <submittedName>
        <fullName evidence="2">Flavodoxin</fullName>
    </submittedName>
</protein>
<name>A0A6V8NAE4_9BACT</name>
<dbReference type="Proteomes" id="UP000587586">
    <property type="component" value="Unassembled WGS sequence"/>
</dbReference>
<comment type="caution">
    <text evidence="2">The sequence shown here is derived from an EMBL/GenBank/DDBJ whole genome shotgun (WGS) entry which is preliminary data.</text>
</comment>
<reference evidence="3" key="1">
    <citation type="submission" date="2020-06" db="EMBL/GenBank/DDBJ databases">
        <title>Draft genomic sequecing of Geomonas sp. Red745.</title>
        <authorList>
            <person name="Itoh H."/>
            <person name="Xu Z.X."/>
            <person name="Ushijima N."/>
            <person name="Masuda Y."/>
            <person name="Shiratori Y."/>
            <person name="Senoo K."/>
        </authorList>
    </citation>
    <scope>NUCLEOTIDE SEQUENCE [LARGE SCALE GENOMIC DNA]</scope>
    <source>
        <strain evidence="3">Red745</strain>
    </source>
</reference>
<dbReference type="Pfam" id="PF12682">
    <property type="entry name" value="Flavodoxin_4"/>
    <property type="match status" value="1"/>
</dbReference>
<dbReference type="Gene3D" id="3.40.50.360">
    <property type="match status" value="1"/>
</dbReference>
<evidence type="ECO:0000313" key="2">
    <source>
        <dbReference type="EMBL" id="GFO69481.1"/>
    </source>
</evidence>
<dbReference type="PANTHER" id="PTHR39201">
    <property type="entry name" value="EXPORTED PROTEIN-RELATED"/>
    <property type="match status" value="1"/>
</dbReference>
<evidence type="ECO:0000313" key="3">
    <source>
        <dbReference type="Proteomes" id="UP000587586"/>
    </source>
</evidence>
<proteinExistence type="predicted"/>
<keyword evidence="3" id="KW-1185">Reference proteome</keyword>
<evidence type="ECO:0000259" key="1">
    <source>
        <dbReference type="Pfam" id="PF12682"/>
    </source>
</evidence>